<dbReference type="Gene3D" id="3.50.50.60">
    <property type="entry name" value="FAD/NAD(P)-binding domain"/>
    <property type="match status" value="1"/>
</dbReference>
<gene>
    <name evidence="8" type="ORF">MNBD_DELTA04-119</name>
</gene>
<proteinExistence type="predicted"/>
<dbReference type="GO" id="GO:0004729">
    <property type="term" value="F:oxygen-dependent protoporphyrinogen oxidase activity"/>
    <property type="evidence" value="ECO:0007669"/>
    <property type="project" value="UniProtKB-EC"/>
</dbReference>
<keyword evidence="4 8" id="KW-0560">Oxidoreductase</keyword>
<feature type="domain" description="Amine oxidase" evidence="7">
    <location>
        <begin position="32"/>
        <end position="405"/>
    </location>
</feature>
<keyword evidence="3" id="KW-0274">FAD</keyword>
<accession>A0A3B0W2E2</accession>
<dbReference type="InterPro" id="IPR050464">
    <property type="entry name" value="Zeta_carotene_desat/Oxidored"/>
</dbReference>
<evidence type="ECO:0000256" key="5">
    <source>
        <dbReference type="ARBA" id="ARBA00023133"/>
    </source>
</evidence>
<evidence type="ECO:0000313" key="8">
    <source>
        <dbReference type="EMBL" id="VAW38746.1"/>
    </source>
</evidence>
<reference evidence="8" key="1">
    <citation type="submission" date="2018-06" db="EMBL/GenBank/DDBJ databases">
        <authorList>
            <person name="Zhirakovskaya E."/>
        </authorList>
    </citation>
    <scope>NUCLEOTIDE SEQUENCE</scope>
</reference>
<dbReference type="Pfam" id="PF01593">
    <property type="entry name" value="Amino_oxidase"/>
    <property type="match status" value="1"/>
</dbReference>
<evidence type="ECO:0000256" key="3">
    <source>
        <dbReference type="ARBA" id="ARBA00022827"/>
    </source>
</evidence>
<dbReference type="GO" id="GO:0006783">
    <property type="term" value="P:heme biosynthetic process"/>
    <property type="evidence" value="ECO:0007669"/>
    <property type="project" value="UniProtKB-KW"/>
</dbReference>
<sequence>MLLNSSFSCSYKGLRLLMNTRTVDVLVVGAGLSGLSVARFLRNDRPELSLLVMEKSDRPGGAILSHSEEGYLAEWGAHGFLDNCGESRSLIALAGLEQEVDKAPLDKFARFICLHGKLNLIPQTPGKIIRSNLVPTLAKLRILAEMWKKPLAGEPTVADWVRHRFGQALLPFADAVFTGTYAGDINRLVMDAVMPGLRALEHEHGSVLRGLLQKRKAGKREGKPKKGQGLPAMTSFSTGMARLPQALASGLPLSRDIFYRTEVTRIIPGTGRWGVRTRQQSLRCRHLVLALPVNQALALLDPVTAVSPPPLASLPEARIATVALGFTDQAKIPFGFGYLAPEQEQRFALGALFSSHMFPGRAPQGHVLLEALVGGRRHPERLELDDDDLVGRVCEDLRQLIDLPHDPCYARVMRPRAGIPQLEAGYPALLGWRDKVLAAHPCLHICGFGWQGIGINDMTKVARKVADDILAGTREETEETEVKGVYF</sequence>
<dbReference type="EMBL" id="UOEY01000063">
    <property type="protein sequence ID" value="VAW38746.1"/>
    <property type="molecule type" value="Genomic_DNA"/>
</dbReference>
<evidence type="ECO:0000256" key="4">
    <source>
        <dbReference type="ARBA" id="ARBA00023002"/>
    </source>
</evidence>
<dbReference type="PANTHER" id="PTHR42923:SF3">
    <property type="entry name" value="PROTOPORPHYRINOGEN OXIDASE"/>
    <property type="match status" value="1"/>
</dbReference>
<dbReference type="SUPFAM" id="SSF54373">
    <property type="entry name" value="FAD-linked reductases, C-terminal domain"/>
    <property type="match status" value="1"/>
</dbReference>
<dbReference type="AlphaFoldDB" id="A0A3B0W2E2"/>
<evidence type="ECO:0000259" key="7">
    <source>
        <dbReference type="Pfam" id="PF01593"/>
    </source>
</evidence>
<dbReference type="InterPro" id="IPR036188">
    <property type="entry name" value="FAD/NAD-bd_sf"/>
</dbReference>
<name>A0A3B0W2E2_9ZZZZ</name>
<dbReference type="NCBIfam" id="TIGR00562">
    <property type="entry name" value="proto_IX_ox"/>
    <property type="match status" value="1"/>
</dbReference>
<comment type="pathway">
    <text evidence="6">Porphyrin-containing compound metabolism.</text>
</comment>
<evidence type="ECO:0000256" key="6">
    <source>
        <dbReference type="ARBA" id="ARBA00023444"/>
    </source>
</evidence>
<dbReference type="EC" id="1.3.3.4" evidence="8"/>
<dbReference type="Gene3D" id="1.10.3110.10">
    <property type="entry name" value="protoporphyrinogen ix oxidase, domain 3"/>
    <property type="match status" value="1"/>
</dbReference>
<keyword evidence="2" id="KW-0285">Flavoprotein</keyword>
<dbReference type="Gene3D" id="3.90.660.20">
    <property type="entry name" value="Protoporphyrinogen oxidase, mitochondrial, domain 2"/>
    <property type="match status" value="1"/>
</dbReference>
<organism evidence="8">
    <name type="scientific">hydrothermal vent metagenome</name>
    <dbReference type="NCBI Taxonomy" id="652676"/>
    <lineage>
        <taxon>unclassified sequences</taxon>
        <taxon>metagenomes</taxon>
        <taxon>ecological metagenomes</taxon>
    </lineage>
</organism>
<dbReference type="InterPro" id="IPR002937">
    <property type="entry name" value="Amino_oxidase"/>
</dbReference>
<comment type="cofactor">
    <cofactor evidence="1">
        <name>FAD</name>
        <dbReference type="ChEBI" id="CHEBI:57692"/>
    </cofactor>
</comment>
<evidence type="ECO:0000256" key="1">
    <source>
        <dbReference type="ARBA" id="ARBA00001974"/>
    </source>
</evidence>
<protein>
    <submittedName>
        <fullName evidence="8">Protoporphyrinogen IX oxidase, aerobic, HemY</fullName>
        <ecNumber evidence="8">1.3.3.4</ecNumber>
    </submittedName>
</protein>
<dbReference type="PANTHER" id="PTHR42923">
    <property type="entry name" value="PROTOPORPHYRINOGEN OXIDASE"/>
    <property type="match status" value="1"/>
</dbReference>
<keyword evidence="5" id="KW-0350">Heme biosynthesis</keyword>
<evidence type="ECO:0000256" key="2">
    <source>
        <dbReference type="ARBA" id="ARBA00022630"/>
    </source>
</evidence>
<dbReference type="InterPro" id="IPR004572">
    <property type="entry name" value="Protoporphyrinogen_oxidase"/>
</dbReference>
<dbReference type="SUPFAM" id="SSF51905">
    <property type="entry name" value="FAD/NAD(P)-binding domain"/>
    <property type="match status" value="1"/>
</dbReference>